<evidence type="ECO:0000313" key="2">
    <source>
        <dbReference type="Proteomes" id="UP001204579"/>
    </source>
</evidence>
<organism evidence="1 2">
    <name type="scientific">Phocaeicola barnesiae</name>
    <dbReference type="NCBI Taxonomy" id="376804"/>
    <lineage>
        <taxon>Bacteria</taxon>
        <taxon>Pseudomonadati</taxon>
        <taxon>Bacteroidota</taxon>
        <taxon>Bacteroidia</taxon>
        <taxon>Bacteroidales</taxon>
        <taxon>Bacteroidaceae</taxon>
        <taxon>Phocaeicola</taxon>
    </lineage>
</organism>
<dbReference type="Proteomes" id="UP001204579">
    <property type="component" value="Unassembled WGS sequence"/>
</dbReference>
<reference evidence="1 2" key="1">
    <citation type="submission" date="2022-08" db="EMBL/GenBank/DDBJ databases">
        <authorList>
            <person name="Zeman M."/>
            <person name="Kubasova T."/>
        </authorList>
    </citation>
    <scope>NUCLEOTIDE SEQUENCE [LARGE SCALE GENOMIC DNA]</scope>
    <source>
        <strain evidence="1 2">ET62</strain>
    </source>
</reference>
<accession>A0AAW5N5D1</accession>
<protein>
    <submittedName>
        <fullName evidence="1">Uncharacterized protein</fullName>
    </submittedName>
</protein>
<proteinExistence type="predicted"/>
<dbReference type="RefSeq" id="WP_258335325.1">
    <property type="nucleotide sequence ID" value="NZ_JANRHJ010000002.1"/>
</dbReference>
<comment type="caution">
    <text evidence="1">The sequence shown here is derived from an EMBL/GenBank/DDBJ whole genome shotgun (WGS) entry which is preliminary data.</text>
</comment>
<dbReference type="AlphaFoldDB" id="A0AAW5N5D1"/>
<evidence type="ECO:0000313" key="1">
    <source>
        <dbReference type="EMBL" id="MCR8872918.1"/>
    </source>
</evidence>
<sequence length="419" mass="49097">MQKILKENNCDIYKYQELKKKLDFVFENIHFNRVVSLNIWDIASGKKKLYSLKHLALCLFSYRFYPLILDKSIFSTYGAYTRKDHKQLYDNVIKKICDYTYSLDISTCKRKISFHPIVIIKVLSFILSVKGISLWNKLGLGADLIFYCNSLLELKKNDFSRVKKYLSMCNVLDCENLITQYMKLCKIPTYSLMEGLYFIHKINPPMGCVAYENFETDYLLSWGNFTRNDFEHYGINPEKILIAGYPKEVKLTPIRKKKVFKNCLVLLGGPTYYETNSRLLDILEQVSDNYHFNLKLHPALCVEQHAEWAAKNNGIVLSQTLLLSDCLLNDNYDFTISVNTTAYYEALMKGIPSLRFYDESFTLIPGCDFDIFSNVEELKYNLHCIQDMHLSQYQYKVNKMLEYCMGIGIDNYRKILCDR</sequence>
<keyword evidence="2" id="KW-1185">Reference proteome</keyword>
<dbReference type="EMBL" id="JANRHJ010000002">
    <property type="protein sequence ID" value="MCR8872918.1"/>
    <property type="molecule type" value="Genomic_DNA"/>
</dbReference>
<gene>
    <name evidence="1" type="ORF">NW209_02590</name>
</gene>
<dbReference type="SUPFAM" id="SSF53756">
    <property type="entry name" value="UDP-Glycosyltransferase/glycogen phosphorylase"/>
    <property type="match status" value="1"/>
</dbReference>
<name>A0AAW5N5D1_9BACT</name>